<accession>A0AAR2IVN3</accession>
<dbReference type="CDD" id="cd00099">
    <property type="entry name" value="IgV"/>
    <property type="match status" value="1"/>
</dbReference>
<evidence type="ECO:0000313" key="11">
    <source>
        <dbReference type="Proteomes" id="UP001501920"/>
    </source>
</evidence>
<dbReference type="AlphaFoldDB" id="A0AAR2IVN3"/>
<reference evidence="10" key="2">
    <citation type="submission" date="2025-08" db="UniProtKB">
        <authorList>
            <consortium name="Ensembl"/>
        </authorList>
    </citation>
    <scope>IDENTIFICATION</scope>
</reference>
<keyword evidence="5" id="KW-0472">Membrane</keyword>
<name>A0AAR2IVN3_PYGNA</name>
<sequence length="176" mass="19857">KFSIQYKVSLLLSCVVLCVSGVLSVSLSSQAGLTVEAEPGDDVTLWCKHSLIKSNYLFWYKHTWSSVPDRVACKYYSLSSSNTCFFIPESNRSVMRVNSTFSSLTITAVNLSDSGLYYCSSVENKDITFTTATYLQLKERKEPVSDDPEKSKEGLLSFIRIIRSCRARRIIGFRRS</sequence>
<organism evidence="10 11">
    <name type="scientific">Pygocentrus nattereri</name>
    <name type="common">Red-bellied piranha</name>
    <dbReference type="NCBI Taxonomy" id="42514"/>
    <lineage>
        <taxon>Eukaryota</taxon>
        <taxon>Metazoa</taxon>
        <taxon>Chordata</taxon>
        <taxon>Craniata</taxon>
        <taxon>Vertebrata</taxon>
        <taxon>Euteleostomi</taxon>
        <taxon>Actinopterygii</taxon>
        <taxon>Neopterygii</taxon>
        <taxon>Teleostei</taxon>
        <taxon>Ostariophysi</taxon>
        <taxon>Characiformes</taxon>
        <taxon>Characoidei</taxon>
        <taxon>Pygocentrus</taxon>
    </lineage>
</organism>
<dbReference type="GO" id="GO:0005886">
    <property type="term" value="C:plasma membrane"/>
    <property type="evidence" value="ECO:0007669"/>
    <property type="project" value="UniProtKB-SubCell"/>
</dbReference>
<dbReference type="SMART" id="SM00409">
    <property type="entry name" value="IG"/>
    <property type="match status" value="1"/>
</dbReference>
<keyword evidence="2" id="KW-1003">Cell membrane</keyword>
<evidence type="ECO:0000256" key="1">
    <source>
        <dbReference type="ARBA" id="ARBA00004236"/>
    </source>
</evidence>
<dbReference type="InterPro" id="IPR003599">
    <property type="entry name" value="Ig_sub"/>
</dbReference>
<evidence type="ECO:0000256" key="6">
    <source>
        <dbReference type="ARBA" id="ARBA00023157"/>
    </source>
</evidence>
<dbReference type="InterPro" id="IPR013106">
    <property type="entry name" value="Ig_V-set"/>
</dbReference>
<dbReference type="GO" id="GO:0009617">
    <property type="term" value="P:response to bacterium"/>
    <property type="evidence" value="ECO:0007669"/>
    <property type="project" value="TreeGrafter"/>
</dbReference>
<dbReference type="PANTHER" id="PTHR19433:SF111">
    <property type="entry name" value="T CELL RECEPTOR ALPHA VARIABLE 4"/>
    <property type="match status" value="1"/>
</dbReference>
<keyword evidence="11" id="KW-1185">Reference proteome</keyword>
<dbReference type="GO" id="GO:0002376">
    <property type="term" value="P:immune system process"/>
    <property type="evidence" value="ECO:0007669"/>
    <property type="project" value="UniProtKB-KW"/>
</dbReference>
<feature type="domain" description="Ig-like" evidence="9">
    <location>
        <begin position="23"/>
        <end position="130"/>
    </location>
</feature>
<keyword evidence="6" id="KW-1015">Disulfide bond</keyword>
<dbReference type="GeneTree" id="ENSGT01120000276869"/>
<dbReference type="Pfam" id="PF07686">
    <property type="entry name" value="V-set"/>
    <property type="match status" value="1"/>
</dbReference>
<protein>
    <recommendedName>
        <fullName evidence="9">Ig-like domain-containing protein</fullName>
    </recommendedName>
</protein>
<dbReference type="InterPro" id="IPR036179">
    <property type="entry name" value="Ig-like_dom_sf"/>
</dbReference>
<evidence type="ECO:0000259" key="9">
    <source>
        <dbReference type="PROSITE" id="PS50835"/>
    </source>
</evidence>
<keyword evidence="3 8" id="KW-0732">Signal</keyword>
<evidence type="ECO:0000256" key="4">
    <source>
        <dbReference type="ARBA" id="ARBA00022859"/>
    </source>
</evidence>
<feature type="chain" id="PRO_5044017630" description="Ig-like domain-containing protein" evidence="8">
    <location>
        <begin position="25"/>
        <end position="176"/>
    </location>
</feature>
<comment type="subcellular location">
    <subcellularLocation>
        <location evidence="1">Cell membrane</location>
    </subcellularLocation>
</comment>
<evidence type="ECO:0000256" key="8">
    <source>
        <dbReference type="SAM" id="SignalP"/>
    </source>
</evidence>
<evidence type="ECO:0000256" key="7">
    <source>
        <dbReference type="ARBA" id="ARBA00023180"/>
    </source>
</evidence>
<reference evidence="10 11" key="1">
    <citation type="submission" date="2020-10" db="EMBL/GenBank/DDBJ databases">
        <title>Pygocentrus nattereri (red-bellied piranha) genome, fPygNat1, primary haplotype.</title>
        <authorList>
            <person name="Myers G."/>
            <person name="Meyer A."/>
            <person name="Karagic N."/>
            <person name="Pippel M."/>
            <person name="Winkler S."/>
            <person name="Tracey A."/>
            <person name="Wood J."/>
            <person name="Formenti G."/>
            <person name="Howe K."/>
            <person name="Fedrigo O."/>
            <person name="Jarvis E.D."/>
        </authorList>
    </citation>
    <scope>NUCLEOTIDE SEQUENCE [LARGE SCALE GENOMIC DNA]</scope>
</reference>
<feature type="signal peptide" evidence="8">
    <location>
        <begin position="1"/>
        <end position="24"/>
    </location>
</feature>
<keyword evidence="4" id="KW-0391">Immunity</keyword>
<dbReference type="Gene3D" id="2.60.40.10">
    <property type="entry name" value="Immunoglobulins"/>
    <property type="match status" value="1"/>
</dbReference>
<dbReference type="PROSITE" id="PS50835">
    <property type="entry name" value="IG_LIKE"/>
    <property type="match status" value="1"/>
</dbReference>
<evidence type="ECO:0000313" key="10">
    <source>
        <dbReference type="Ensembl" id="ENSPNAP00000042092.1"/>
    </source>
</evidence>
<proteinExistence type="predicted"/>
<evidence type="ECO:0000256" key="3">
    <source>
        <dbReference type="ARBA" id="ARBA00022729"/>
    </source>
</evidence>
<reference evidence="10" key="3">
    <citation type="submission" date="2025-09" db="UniProtKB">
        <authorList>
            <consortium name="Ensembl"/>
        </authorList>
    </citation>
    <scope>IDENTIFICATION</scope>
</reference>
<dbReference type="SUPFAM" id="SSF48726">
    <property type="entry name" value="Immunoglobulin"/>
    <property type="match status" value="1"/>
</dbReference>
<dbReference type="Proteomes" id="UP001501920">
    <property type="component" value="Chromosome 20"/>
</dbReference>
<dbReference type="Ensembl" id="ENSPNAT00000068877.1">
    <property type="protein sequence ID" value="ENSPNAP00000042092.1"/>
    <property type="gene ID" value="ENSPNAG00000035846.1"/>
</dbReference>
<dbReference type="InterPro" id="IPR052051">
    <property type="entry name" value="TCR_complex_component"/>
</dbReference>
<evidence type="ECO:0000256" key="5">
    <source>
        <dbReference type="ARBA" id="ARBA00023136"/>
    </source>
</evidence>
<keyword evidence="7" id="KW-0325">Glycoprotein</keyword>
<evidence type="ECO:0000256" key="2">
    <source>
        <dbReference type="ARBA" id="ARBA00022475"/>
    </source>
</evidence>
<dbReference type="InterPro" id="IPR007110">
    <property type="entry name" value="Ig-like_dom"/>
</dbReference>
<dbReference type="PANTHER" id="PTHR19433">
    <property type="entry name" value="T-CELL RECEPTOR ALPHA CHAIN V REGION-RELATED"/>
    <property type="match status" value="1"/>
</dbReference>
<dbReference type="InterPro" id="IPR013783">
    <property type="entry name" value="Ig-like_fold"/>
</dbReference>